<sequence>MPSYRHLLLLLAPAAVLSVSDDGTSTMETAASQLPDFIETAHLAPRGSFPPWKNVHPVLHVRADQMNEVIEIPSDQMSGVVRVTYDPDLEANKESLKPATSPTLVSPLVERGPPAPKSAGVGDNVCALHREPGLAFNTRFVHLKTECRPEKSEREYETTCRSIHGFDTVPLQRECPVNFICVQLPESAGRLKVTDIECRPVETAKKASTSNSGGIIRTITQFFKAPPKGYKKLHFDAYTFDRNGNQIKVQYIDGVADGSIFKREVQANALIVDKLANINGEGVYFDAYAGTSFITLEWWWRRSV</sequence>
<protein>
    <submittedName>
        <fullName evidence="2">Uncharacterized protein</fullName>
    </submittedName>
</protein>
<dbReference type="EMBL" id="WNWQ01000495">
    <property type="protein sequence ID" value="KAE9966966.1"/>
    <property type="molecule type" value="Genomic_DNA"/>
</dbReference>
<feature type="chain" id="PRO_5034937659" evidence="1">
    <location>
        <begin position="19"/>
        <end position="304"/>
    </location>
</feature>
<name>A0A8H3UCG2_VENIN</name>
<proteinExistence type="predicted"/>
<evidence type="ECO:0000313" key="3">
    <source>
        <dbReference type="Proteomes" id="UP000433883"/>
    </source>
</evidence>
<gene>
    <name evidence="2" type="ORF">BLS_006652</name>
</gene>
<keyword evidence="1" id="KW-0732">Signal</keyword>
<evidence type="ECO:0000256" key="1">
    <source>
        <dbReference type="SAM" id="SignalP"/>
    </source>
</evidence>
<dbReference type="Proteomes" id="UP000433883">
    <property type="component" value="Unassembled WGS sequence"/>
</dbReference>
<accession>A0A8H3UCG2</accession>
<reference evidence="2 3" key="1">
    <citation type="submission" date="2019-11" db="EMBL/GenBank/DDBJ databases">
        <title>Venturia inaequalis Genome Resource.</title>
        <authorList>
            <person name="Lichtner F.J."/>
        </authorList>
    </citation>
    <scope>NUCLEOTIDE SEQUENCE [LARGE SCALE GENOMIC DNA]</scope>
    <source>
        <strain evidence="2">Bline_iso_100314</strain>
    </source>
</reference>
<organism evidence="2 3">
    <name type="scientific">Venturia inaequalis</name>
    <name type="common">Apple scab fungus</name>
    <dbReference type="NCBI Taxonomy" id="5025"/>
    <lineage>
        <taxon>Eukaryota</taxon>
        <taxon>Fungi</taxon>
        <taxon>Dikarya</taxon>
        <taxon>Ascomycota</taxon>
        <taxon>Pezizomycotina</taxon>
        <taxon>Dothideomycetes</taxon>
        <taxon>Pleosporomycetidae</taxon>
        <taxon>Venturiales</taxon>
        <taxon>Venturiaceae</taxon>
        <taxon>Venturia</taxon>
    </lineage>
</organism>
<dbReference type="AlphaFoldDB" id="A0A8H3UCG2"/>
<feature type="signal peptide" evidence="1">
    <location>
        <begin position="1"/>
        <end position="18"/>
    </location>
</feature>
<evidence type="ECO:0000313" key="2">
    <source>
        <dbReference type="EMBL" id="KAE9966966.1"/>
    </source>
</evidence>
<comment type="caution">
    <text evidence="2">The sequence shown here is derived from an EMBL/GenBank/DDBJ whole genome shotgun (WGS) entry which is preliminary data.</text>
</comment>